<name>H1Y6I8_9SPHI</name>
<dbReference type="HOGENOM" id="CLU_1089123_0_0_10"/>
<dbReference type="STRING" id="714943.Mucpa_1675"/>
<feature type="chain" id="PRO_5003557491" description="DUF4397 domain-containing protein" evidence="1">
    <location>
        <begin position="21"/>
        <end position="255"/>
    </location>
</feature>
<dbReference type="eggNOG" id="ENOG502ZKH2">
    <property type="taxonomic scope" value="Bacteria"/>
</dbReference>
<sequence length="255" mass="28011">MKNRLLILLGILLCVAACKKSEVIASLKFTKVTFVNKSVNQDMQIGAESKYYSFGYDVPAAYGDDRFTIVKTSTKKIILDTVLNISGGETFFVNQADTTQRPVISRSPLSGVSPAPPGYMKIKIANLAAIALPYAKVDIVVLPFYATNGVYIPLDTLHDVTANYTDNDKLYIVKRQIIGDVVQQLYKFSYINPNTGLPLLNNQGAVYTNTSFSATITKENLFMISLGNAVTPTKTTSMLINGKYYNVSCSLILSR</sequence>
<proteinExistence type="predicted"/>
<dbReference type="RefSeq" id="WP_008505715.1">
    <property type="nucleotide sequence ID" value="NZ_CM001403.1"/>
</dbReference>
<organism evidence="2 3">
    <name type="scientific">Mucilaginibacter paludis DSM 18603</name>
    <dbReference type="NCBI Taxonomy" id="714943"/>
    <lineage>
        <taxon>Bacteria</taxon>
        <taxon>Pseudomonadati</taxon>
        <taxon>Bacteroidota</taxon>
        <taxon>Sphingobacteriia</taxon>
        <taxon>Sphingobacteriales</taxon>
        <taxon>Sphingobacteriaceae</taxon>
        <taxon>Mucilaginibacter</taxon>
    </lineage>
</organism>
<gene>
    <name evidence="2" type="ORF">Mucpa_1675</name>
</gene>
<dbReference type="EMBL" id="CM001403">
    <property type="protein sequence ID" value="EHQ25832.1"/>
    <property type="molecule type" value="Genomic_DNA"/>
</dbReference>
<evidence type="ECO:0008006" key="4">
    <source>
        <dbReference type="Google" id="ProtNLM"/>
    </source>
</evidence>
<feature type="signal peptide" evidence="1">
    <location>
        <begin position="1"/>
        <end position="20"/>
    </location>
</feature>
<evidence type="ECO:0000256" key="1">
    <source>
        <dbReference type="SAM" id="SignalP"/>
    </source>
</evidence>
<dbReference type="Proteomes" id="UP000002774">
    <property type="component" value="Chromosome"/>
</dbReference>
<accession>H1Y6I8</accession>
<evidence type="ECO:0000313" key="2">
    <source>
        <dbReference type="EMBL" id="EHQ25832.1"/>
    </source>
</evidence>
<dbReference type="AlphaFoldDB" id="H1Y6I8"/>
<keyword evidence="1" id="KW-0732">Signal</keyword>
<keyword evidence="3" id="KW-1185">Reference proteome</keyword>
<reference evidence="2" key="1">
    <citation type="submission" date="2011-09" db="EMBL/GenBank/DDBJ databases">
        <title>The permanent draft genome of Mucilaginibacter paludis DSM 18603.</title>
        <authorList>
            <consortium name="US DOE Joint Genome Institute (JGI-PGF)"/>
            <person name="Lucas S."/>
            <person name="Han J."/>
            <person name="Lapidus A."/>
            <person name="Bruce D."/>
            <person name="Goodwin L."/>
            <person name="Pitluck S."/>
            <person name="Peters L."/>
            <person name="Kyrpides N."/>
            <person name="Mavromatis K."/>
            <person name="Ivanova N."/>
            <person name="Mikhailova N."/>
            <person name="Held B."/>
            <person name="Detter J.C."/>
            <person name="Tapia R."/>
            <person name="Han C."/>
            <person name="Land M."/>
            <person name="Hauser L."/>
            <person name="Markowitz V."/>
            <person name="Cheng J.-F."/>
            <person name="Hugenholtz P."/>
            <person name="Woyke T."/>
            <person name="Wu D."/>
            <person name="Tindall B."/>
            <person name="Brambilla E."/>
            <person name="Klenk H.-P."/>
            <person name="Eisen J.A."/>
        </authorList>
    </citation>
    <scope>NUCLEOTIDE SEQUENCE [LARGE SCALE GENOMIC DNA]</scope>
    <source>
        <strain evidence="2">DSM 18603</strain>
    </source>
</reference>
<protein>
    <recommendedName>
        <fullName evidence="4">DUF4397 domain-containing protein</fullName>
    </recommendedName>
</protein>
<evidence type="ECO:0000313" key="3">
    <source>
        <dbReference type="Proteomes" id="UP000002774"/>
    </source>
</evidence>